<keyword evidence="5 8" id="KW-0274">FAD</keyword>
<dbReference type="PANTHER" id="PTHR45754:SF3">
    <property type="entry name" value="METHYLENETETRAHYDROFOLATE REDUCTASE (NADPH)"/>
    <property type="match status" value="1"/>
</dbReference>
<dbReference type="GO" id="GO:0071949">
    <property type="term" value="F:FAD binding"/>
    <property type="evidence" value="ECO:0007669"/>
    <property type="project" value="TreeGrafter"/>
</dbReference>
<sequence length="302" mass="32543">MTTATLYRSPRPDPCVSFELYPPRTPKGEQTLTRTVGALAEIQPDYFSVTYGASGSTRNTSRDLIGRILSGTPVTPLAHLTCVGASEEDLSEYVSSLLEAGVRDFLALRGDPPAGQPDWRPHPDGLTRASQLVHLLRRLATEHLGSDGADVSISVATYPGGSYDESGRPVVCPNDVSALLEKQAAGADFAITQLFYDARHYAELVQAARAAGVHIPIVPGLIPLTDPNRLRRMVELTGVAVPPVLLEHLDEAADKEEAYRRGLAASVRLVREVLETGAPGIHFYTFNSSRAVLDLLHASGLR</sequence>
<evidence type="ECO:0000256" key="2">
    <source>
        <dbReference type="ARBA" id="ARBA00004777"/>
    </source>
</evidence>
<proteinExistence type="inferred from homology"/>
<dbReference type="Proteomes" id="UP000199220">
    <property type="component" value="Unassembled WGS sequence"/>
</dbReference>
<dbReference type="RefSeq" id="WP_089774029.1">
    <property type="nucleotide sequence ID" value="NZ_FNTX01000002.1"/>
</dbReference>
<comment type="pathway">
    <text evidence="2 8">One-carbon metabolism; tetrahydrofolate interconversion.</text>
</comment>
<dbReference type="UniPathway" id="UPA00193"/>
<name>A0A1H5M9V3_9MICO</name>
<dbReference type="GO" id="GO:0005829">
    <property type="term" value="C:cytosol"/>
    <property type="evidence" value="ECO:0007669"/>
    <property type="project" value="TreeGrafter"/>
</dbReference>
<evidence type="ECO:0000313" key="9">
    <source>
        <dbReference type="EMBL" id="SEE85198.1"/>
    </source>
</evidence>
<reference evidence="10" key="1">
    <citation type="submission" date="2016-10" db="EMBL/GenBank/DDBJ databases">
        <authorList>
            <person name="Varghese N."/>
            <person name="Submissions S."/>
        </authorList>
    </citation>
    <scope>NUCLEOTIDE SEQUENCE [LARGE SCALE GENOMIC DNA]</scope>
    <source>
        <strain evidence="10">DSM 21368</strain>
    </source>
</reference>
<keyword evidence="4 8" id="KW-0285">Flavoprotein</keyword>
<comment type="catalytic activity">
    <reaction evidence="7">
        <text>(6S)-5-methyl-5,6,7,8-tetrahydrofolate + NAD(+) = (6R)-5,10-methylene-5,6,7,8-tetrahydrofolate + NADH + H(+)</text>
        <dbReference type="Rhea" id="RHEA:19821"/>
        <dbReference type="ChEBI" id="CHEBI:15378"/>
        <dbReference type="ChEBI" id="CHEBI:15636"/>
        <dbReference type="ChEBI" id="CHEBI:18608"/>
        <dbReference type="ChEBI" id="CHEBI:57540"/>
        <dbReference type="ChEBI" id="CHEBI:57945"/>
        <dbReference type="EC" id="1.5.1.54"/>
    </reaction>
    <physiologicalReaction direction="right-to-left" evidence="7">
        <dbReference type="Rhea" id="RHEA:19823"/>
    </physiologicalReaction>
</comment>
<dbReference type="STRING" id="648782.SAMN04488554_3194"/>
<gene>
    <name evidence="9" type="ORF">SAMN04488554_3194</name>
</gene>
<evidence type="ECO:0000256" key="5">
    <source>
        <dbReference type="ARBA" id="ARBA00022827"/>
    </source>
</evidence>
<dbReference type="GO" id="GO:0035999">
    <property type="term" value="P:tetrahydrofolate interconversion"/>
    <property type="evidence" value="ECO:0007669"/>
    <property type="project" value="UniProtKB-UniPathway"/>
</dbReference>
<comment type="similarity">
    <text evidence="3 8">Belongs to the methylenetetrahydrofolate reductase family.</text>
</comment>
<organism evidence="9 10">
    <name type="scientific">Ruania alba</name>
    <dbReference type="NCBI Taxonomy" id="648782"/>
    <lineage>
        <taxon>Bacteria</taxon>
        <taxon>Bacillati</taxon>
        <taxon>Actinomycetota</taxon>
        <taxon>Actinomycetes</taxon>
        <taxon>Micrococcales</taxon>
        <taxon>Ruaniaceae</taxon>
        <taxon>Ruania</taxon>
    </lineage>
</organism>
<dbReference type="GO" id="GO:0106312">
    <property type="term" value="F:methylenetetrahydrofolate reductase (NADH) activity"/>
    <property type="evidence" value="ECO:0007669"/>
    <property type="project" value="UniProtKB-EC"/>
</dbReference>
<evidence type="ECO:0000256" key="7">
    <source>
        <dbReference type="ARBA" id="ARBA00048628"/>
    </source>
</evidence>
<evidence type="ECO:0000256" key="3">
    <source>
        <dbReference type="ARBA" id="ARBA00006743"/>
    </source>
</evidence>
<dbReference type="AlphaFoldDB" id="A0A1H5M9V3"/>
<dbReference type="GO" id="GO:0009086">
    <property type="term" value="P:methionine biosynthetic process"/>
    <property type="evidence" value="ECO:0007669"/>
    <property type="project" value="TreeGrafter"/>
</dbReference>
<evidence type="ECO:0000256" key="1">
    <source>
        <dbReference type="ARBA" id="ARBA00001974"/>
    </source>
</evidence>
<evidence type="ECO:0000256" key="4">
    <source>
        <dbReference type="ARBA" id="ARBA00022630"/>
    </source>
</evidence>
<dbReference type="InterPro" id="IPR003171">
    <property type="entry name" value="Mehydrof_redctse-like"/>
</dbReference>
<dbReference type="InterPro" id="IPR029041">
    <property type="entry name" value="FAD-linked_oxidoreductase-like"/>
</dbReference>
<evidence type="ECO:0000256" key="6">
    <source>
        <dbReference type="ARBA" id="ARBA00023002"/>
    </source>
</evidence>
<dbReference type="EMBL" id="FNTX01000002">
    <property type="protein sequence ID" value="SEE85198.1"/>
    <property type="molecule type" value="Genomic_DNA"/>
</dbReference>
<keyword evidence="6 8" id="KW-0560">Oxidoreductase</keyword>
<accession>A0A1H5M9V3</accession>
<dbReference type="Gene3D" id="3.20.20.220">
    <property type="match status" value="1"/>
</dbReference>
<evidence type="ECO:0000256" key="8">
    <source>
        <dbReference type="RuleBase" id="RU003862"/>
    </source>
</evidence>
<dbReference type="Pfam" id="PF02219">
    <property type="entry name" value="MTHFR"/>
    <property type="match status" value="1"/>
</dbReference>
<dbReference type="PANTHER" id="PTHR45754">
    <property type="entry name" value="METHYLENETETRAHYDROFOLATE REDUCTASE"/>
    <property type="match status" value="1"/>
</dbReference>
<dbReference type="CDD" id="cd00537">
    <property type="entry name" value="MTHFR"/>
    <property type="match status" value="1"/>
</dbReference>
<protein>
    <recommendedName>
        <fullName evidence="8">Methylenetetrahydrofolate reductase</fullName>
    </recommendedName>
</protein>
<comment type="cofactor">
    <cofactor evidence="1 8">
        <name>FAD</name>
        <dbReference type="ChEBI" id="CHEBI:57692"/>
    </cofactor>
</comment>
<evidence type="ECO:0000313" key="10">
    <source>
        <dbReference type="Proteomes" id="UP000199220"/>
    </source>
</evidence>
<keyword evidence="10" id="KW-1185">Reference proteome</keyword>
<dbReference type="SUPFAM" id="SSF51730">
    <property type="entry name" value="FAD-linked oxidoreductase"/>
    <property type="match status" value="1"/>
</dbReference>
<dbReference type="OrthoDB" id="9812555at2"/>